<feature type="region of interest" description="Disordered" evidence="1">
    <location>
        <begin position="222"/>
        <end position="258"/>
    </location>
</feature>
<comment type="caution">
    <text evidence="2">The sequence shown here is derived from an EMBL/GenBank/DDBJ whole genome shotgun (WGS) entry which is preliminary data.</text>
</comment>
<feature type="compositionally biased region" description="Polar residues" evidence="1">
    <location>
        <begin position="122"/>
        <end position="156"/>
    </location>
</feature>
<evidence type="ECO:0000313" key="2">
    <source>
        <dbReference type="EMBL" id="KAF6747670.1"/>
    </source>
</evidence>
<name>A0A8H6HJU9_9AGAR</name>
<keyword evidence="3" id="KW-1185">Reference proteome</keyword>
<evidence type="ECO:0000313" key="3">
    <source>
        <dbReference type="Proteomes" id="UP000521943"/>
    </source>
</evidence>
<gene>
    <name evidence="2" type="ORF">DFP72DRAFT_1075133</name>
</gene>
<sequence>MKRLDESKHVYPAKRQRLAITAPATAGVESSTLRAIADLDINQEVIGNERTTDTTQKRTSTRAARPQAKLSPLALRTRAQRVVASRSRSLETPPGSTTPITLRLKFNKGLWDLVTSKKTPEEATTANVSKQTEQNSIAQSAQAEGSPATSSAKETSVTFILPARPVRRSSRKAAQMVKGSTAISAVVPAPKHRHRLWNDETQGPPPMRKAQMKAAAAPATVDAANPVPGDTPVAEGDSEDTDSDATDIEETVTGREQQTEPLALGEAYQATISLTGGYHRRAVLFKPTSEIQDYAPEDIVSAICLIQLGASEGLESLVESEDTEESVPESQVPQVRNMLELANVTEDEHDAALCLLNVTQASLKEQQVETQ</sequence>
<feature type="region of interest" description="Disordered" evidence="1">
    <location>
        <begin position="117"/>
        <end position="156"/>
    </location>
</feature>
<protein>
    <submittedName>
        <fullName evidence="2">Uncharacterized protein</fullName>
    </submittedName>
</protein>
<accession>A0A8H6HJU9</accession>
<proteinExistence type="predicted"/>
<reference evidence="2 3" key="1">
    <citation type="submission" date="2020-07" db="EMBL/GenBank/DDBJ databases">
        <title>Comparative genomics of pyrophilous fungi reveals a link between fire events and developmental genes.</title>
        <authorList>
            <consortium name="DOE Joint Genome Institute"/>
            <person name="Steindorff A.S."/>
            <person name="Carver A."/>
            <person name="Calhoun S."/>
            <person name="Stillman K."/>
            <person name="Liu H."/>
            <person name="Lipzen A."/>
            <person name="Pangilinan J."/>
            <person name="Labutti K."/>
            <person name="Bruns T.D."/>
            <person name="Grigoriev I.V."/>
        </authorList>
    </citation>
    <scope>NUCLEOTIDE SEQUENCE [LARGE SCALE GENOMIC DNA]</scope>
    <source>
        <strain evidence="2 3">CBS 144469</strain>
    </source>
</reference>
<dbReference type="AlphaFoldDB" id="A0A8H6HJU9"/>
<dbReference type="Proteomes" id="UP000521943">
    <property type="component" value="Unassembled WGS sequence"/>
</dbReference>
<organism evidence="2 3">
    <name type="scientific">Ephemerocybe angulata</name>
    <dbReference type="NCBI Taxonomy" id="980116"/>
    <lineage>
        <taxon>Eukaryota</taxon>
        <taxon>Fungi</taxon>
        <taxon>Dikarya</taxon>
        <taxon>Basidiomycota</taxon>
        <taxon>Agaricomycotina</taxon>
        <taxon>Agaricomycetes</taxon>
        <taxon>Agaricomycetidae</taxon>
        <taxon>Agaricales</taxon>
        <taxon>Agaricineae</taxon>
        <taxon>Psathyrellaceae</taxon>
        <taxon>Ephemerocybe</taxon>
    </lineage>
</organism>
<evidence type="ECO:0000256" key="1">
    <source>
        <dbReference type="SAM" id="MobiDB-lite"/>
    </source>
</evidence>
<dbReference type="EMBL" id="JACGCI010000079">
    <property type="protein sequence ID" value="KAF6747670.1"/>
    <property type="molecule type" value="Genomic_DNA"/>
</dbReference>
<feature type="compositionally biased region" description="Acidic residues" evidence="1">
    <location>
        <begin position="236"/>
        <end position="250"/>
    </location>
</feature>